<feature type="domain" description="ABC transmembrane type-1" evidence="7">
    <location>
        <begin position="22"/>
        <end position="146"/>
    </location>
</feature>
<keyword evidence="4 6" id="KW-1133">Transmembrane helix</keyword>
<feature type="transmembrane region" description="Helical" evidence="6">
    <location>
        <begin position="87"/>
        <end position="107"/>
    </location>
</feature>
<keyword evidence="5 6" id="KW-0472">Membrane</keyword>
<keyword evidence="2 6" id="KW-0813">Transport</keyword>
<comment type="similarity">
    <text evidence="6">Belongs to the binding-protein-dependent transport system permease family.</text>
</comment>
<dbReference type="GO" id="GO:0055085">
    <property type="term" value="P:transmembrane transport"/>
    <property type="evidence" value="ECO:0007669"/>
    <property type="project" value="InterPro"/>
</dbReference>
<dbReference type="GO" id="GO:0005886">
    <property type="term" value="C:plasma membrane"/>
    <property type="evidence" value="ECO:0007669"/>
    <property type="project" value="UniProtKB-SubCell"/>
</dbReference>
<dbReference type="CDD" id="cd06261">
    <property type="entry name" value="TM_PBP2"/>
    <property type="match status" value="1"/>
</dbReference>
<dbReference type="EMBL" id="BAWO01000073">
    <property type="protein sequence ID" value="GAJ41515.1"/>
    <property type="molecule type" value="Genomic_DNA"/>
</dbReference>
<protein>
    <recommendedName>
        <fullName evidence="7">ABC transmembrane type-1 domain-containing protein</fullName>
    </recommendedName>
</protein>
<evidence type="ECO:0000313" key="8">
    <source>
        <dbReference type="EMBL" id="GAJ41515.1"/>
    </source>
</evidence>
<evidence type="ECO:0000256" key="2">
    <source>
        <dbReference type="ARBA" id="ARBA00022448"/>
    </source>
</evidence>
<dbReference type="Gene3D" id="1.10.3720.10">
    <property type="entry name" value="MetI-like"/>
    <property type="match status" value="1"/>
</dbReference>
<dbReference type="AlphaFoldDB" id="A0A023DJS1"/>
<evidence type="ECO:0000256" key="5">
    <source>
        <dbReference type="ARBA" id="ARBA00023136"/>
    </source>
</evidence>
<feature type="transmembrane region" description="Helical" evidence="6">
    <location>
        <begin position="28"/>
        <end position="48"/>
    </location>
</feature>
<dbReference type="InterPro" id="IPR051204">
    <property type="entry name" value="ABC_transp_perm/SBD"/>
</dbReference>
<proteinExistence type="inferred from homology"/>
<accession>A0A023DJS1</accession>
<evidence type="ECO:0000256" key="3">
    <source>
        <dbReference type="ARBA" id="ARBA00022692"/>
    </source>
</evidence>
<name>A0A023DJS1_9BACL</name>
<evidence type="ECO:0000259" key="7">
    <source>
        <dbReference type="PROSITE" id="PS50928"/>
    </source>
</evidence>
<dbReference type="GO" id="GO:0031460">
    <property type="term" value="P:glycine betaine transport"/>
    <property type="evidence" value="ECO:0007669"/>
    <property type="project" value="TreeGrafter"/>
</dbReference>
<keyword evidence="9" id="KW-1185">Reference proteome</keyword>
<evidence type="ECO:0000256" key="4">
    <source>
        <dbReference type="ARBA" id="ARBA00022989"/>
    </source>
</evidence>
<dbReference type="InterPro" id="IPR000515">
    <property type="entry name" value="MetI-like"/>
</dbReference>
<gene>
    <name evidence="8" type="ORF">GCA01S_073_00110</name>
</gene>
<dbReference type="SUPFAM" id="SSF161098">
    <property type="entry name" value="MetI-like"/>
    <property type="match status" value="1"/>
</dbReference>
<dbReference type="PROSITE" id="PS50928">
    <property type="entry name" value="ABC_TM1"/>
    <property type="match status" value="1"/>
</dbReference>
<dbReference type="PANTHER" id="PTHR30177:SF4">
    <property type="entry name" value="OSMOPROTECTANT IMPORT PERMEASE PROTEIN OSMW"/>
    <property type="match status" value="1"/>
</dbReference>
<feature type="transmembrane region" description="Helical" evidence="6">
    <location>
        <begin position="60"/>
        <end position="81"/>
    </location>
</feature>
<evidence type="ECO:0000256" key="6">
    <source>
        <dbReference type="RuleBase" id="RU363032"/>
    </source>
</evidence>
<sequence>MELINQVFQYVVENRDRFLDAVMVHIKLSAFALLFSMLLCVPLGILCAKNSKVQTSVMNVVNSLRVIPSLAILVIVIPFLGTGFTPALVALTVLACPPVLINTFLGFRCINPAVLEAASGMGMEKCQVLTKIEFPLALPIISLMLV</sequence>
<dbReference type="RefSeq" id="WP_244380718.1">
    <property type="nucleotide sequence ID" value="NZ_BAWO01000073.1"/>
</dbReference>
<dbReference type="Proteomes" id="UP000023561">
    <property type="component" value="Unassembled WGS sequence"/>
</dbReference>
<dbReference type="InterPro" id="IPR035906">
    <property type="entry name" value="MetI-like_sf"/>
</dbReference>
<comment type="subcellular location">
    <subcellularLocation>
        <location evidence="6">Cell membrane</location>
        <topology evidence="6">Multi-pass membrane protein</topology>
    </subcellularLocation>
    <subcellularLocation>
        <location evidence="1">Membrane</location>
        <topology evidence="1">Multi-pass membrane protein</topology>
    </subcellularLocation>
</comment>
<comment type="caution">
    <text evidence="8">The sequence shown here is derived from an EMBL/GenBank/DDBJ whole genome shotgun (WGS) entry which is preliminary data.</text>
</comment>
<organism evidence="8 9">
    <name type="scientific">Parageobacillus caldoxylosilyticus NBRC 107762</name>
    <dbReference type="NCBI Taxonomy" id="1220594"/>
    <lineage>
        <taxon>Bacteria</taxon>
        <taxon>Bacillati</taxon>
        <taxon>Bacillota</taxon>
        <taxon>Bacilli</taxon>
        <taxon>Bacillales</taxon>
        <taxon>Anoxybacillaceae</taxon>
        <taxon>Saccharococcus</taxon>
    </lineage>
</organism>
<evidence type="ECO:0000256" key="1">
    <source>
        <dbReference type="ARBA" id="ARBA00004141"/>
    </source>
</evidence>
<evidence type="ECO:0000313" key="9">
    <source>
        <dbReference type="Proteomes" id="UP000023561"/>
    </source>
</evidence>
<reference evidence="8 9" key="1">
    <citation type="submission" date="2014-04" db="EMBL/GenBank/DDBJ databases">
        <title>Whole genome shotgun sequence of Geobacillus caldoxylosilyticus NBRC 107762.</title>
        <authorList>
            <person name="Hosoyama A."/>
            <person name="Hosoyama Y."/>
            <person name="Katano-Makiyama Y."/>
            <person name="Tsuchikane K."/>
            <person name="Ohji S."/>
            <person name="Ichikawa N."/>
            <person name="Yamazoe A."/>
            <person name="Fujita N."/>
        </authorList>
    </citation>
    <scope>NUCLEOTIDE SEQUENCE [LARGE SCALE GENOMIC DNA]</scope>
    <source>
        <strain evidence="8 9">NBRC 107762</strain>
    </source>
</reference>
<dbReference type="PANTHER" id="PTHR30177">
    <property type="entry name" value="GLYCINE BETAINE/L-PROLINE TRANSPORT SYSTEM PERMEASE PROTEIN PROW"/>
    <property type="match status" value="1"/>
</dbReference>
<dbReference type="Pfam" id="PF00528">
    <property type="entry name" value="BPD_transp_1"/>
    <property type="match status" value="1"/>
</dbReference>
<keyword evidence="3 6" id="KW-0812">Transmembrane</keyword>